<comment type="caution">
    <text evidence="10">The sequence shown here is derived from an EMBL/GenBank/DDBJ whole genome shotgun (WGS) entry which is preliminary data.</text>
</comment>
<evidence type="ECO:0000256" key="4">
    <source>
        <dbReference type="ARBA" id="ARBA00022737"/>
    </source>
</evidence>
<dbReference type="Proteomes" id="UP000288716">
    <property type="component" value="Unassembled WGS sequence"/>
</dbReference>
<keyword evidence="3" id="KW-0963">Cytoplasm</keyword>
<comment type="subcellular location">
    <subcellularLocation>
        <location evidence="1">Cytoplasm</location>
        <location evidence="1">Cytoskeleton</location>
    </subcellularLocation>
</comment>
<evidence type="ECO:0000313" key="10">
    <source>
        <dbReference type="EMBL" id="RWS28845.1"/>
    </source>
</evidence>
<dbReference type="Gene3D" id="1.25.40.10">
    <property type="entry name" value="Tetratricopeptide repeat domain"/>
    <property type="match status" value="1"/>
</dbReference>
<name>A0A443SMW1_9ACAR</name>
<dbReference type="InterPro" id="IPR049039">
    <property type="entry name" value="RMD1-3_a_helical_rpt"/>
</dbReference>
<dbReference type="GO" id="GO:0008017">
    <property type="term" value="F:microtubule binding"/>
    <property type="evidence" value="ECO:0007669"/>
    <property type="project" value="TreeGrafter"/>
</dbReference>
<dbReference type="PANTHER" id="PTHR16056">
    <property type="entry name" value="REGULATOR OF MICROTUBULE DYNAMICS PROTEIN"/>
    <property type="match status" value="1"/>
</dbReference>
<evidence type="ECO:0000256" key="5">
    <source>
        <dbReference type="ARBA" id="ARBA00022803"/>
    </source>
</evidence>
<accession>A0A443SMW1</accession>
<evidence type="ECO:0000256" key="3">
    <source>
        <dbReference type="ARBA" id="ARBA00022490"/>
    </source>
</evidence>
<dbReference type="EMBL" id="NCKV01001185">
    <property type="protein sequence ID" value="RWS28845.1"/>
    <property type="molecule type" value="Genomic_DNA"/>
</dbReference>
<keyword evidence="6" id="KW-0206">Cytoskeleton</keyword>
<organism evidence="10 11">
    <name type="scientific">Leptotrombidium deliense</name>
    <dbReference type="NCBI Taxonomy" id="299467"/>
    <lineage>
        <taxon>Eukaryota</taxon>
        <taxon>Metazoa</taxon>
        <taxon>Ecdysozoa</taxon>
        <taxon>Arthropoda</taxon>
        <taxon>Chelicerata</taxon>
        <taxon>Arachnida</taxon>
        <taxon>Acari</taxon>
        <taxon>Acariformes</taxon>
        <taxon>Trombidiformes</taxon>
        <taxon>Prostigmata</taxon>
        <taxon>Anystina</taxon>
        <taxon>Parasitengona</taxon>
        <taxon>Trombiculoidea</taxon>
        <taxon>Trombiculidae</taxon>
        <taxon>Leptotrombidium</taxon>
    </lineage>
</organism>
<evidence type="ECO:0000256" key="6">
    <source>
        <dbReference type="ARBA" id="ARBA00023212"/>
    </source>
</evidence>
<dbReference type="VEuPathDB" id="VectorBase:LDEU003193"/>
<reference evidence="10 11" key="1">
    <citation type="journal article" date="2018" name="Gigascience">
        <title>Genomes of trombidid mites reveal novel predicted allergens and laterally-transferred genes associated with secondary metabolism.</title>
        <authorList>
            <person name="Dong X."/>
            <person name="Chaisiri K."/>
            <person name="Xia D."/>
            <person name="Armstrong S.D."/>
            <person name="Fang Y."/>
            <person name="Donnelly M.J."/>
            <person name="Kadowaki T."/>
            <person name="McGarry J.W."/>
            <person name="Darby A.C."/>
            <person name="Makepeace B.L."/>
        </authorList>
    </citation>
    <scope>NUCLEOTIDE SEQUENCE [LARGE SCALE GENOMIC DNA]</scope>
    <source>
        <strain evidence="10">UoL-UT</strain>
    </source>
</reference>
<dbReference type="GO" id="GO:0005876">
    <property type="term" value="C:spindle microtubule"/>
    <property type="evidence" value="ECO:0007669"/>
    <property type="project" value="TreeGrafter"/>
</dbReference>
<dbReference type="GO" id="GO:0005739">
    <property type="term" value="C:mitochondrion"/>
    <property type="evidence" value="ECO:0007669"/>
    <property type="project" value="TreeGrafter"/>
</dbReference>
<dbReference type="PANTHER" id="PTHR16056:SF16">
    <property type="entry name" value="REGULATOR OF MICROTUBULE DYNAMICS PROTEIN 1"/>
    <property type="match status" value="1"/>
</dbReference>
<protein>
    <recommendedName>
        <fullName evidence="7">Regulator of microtubule dynamics protein 1</fullName>
    </recommendedName>
    <alternativeName>
        <fullName evidence="8">Protein FAM82B</fullName>
    </alternativeName>
</protein>
<evidence type="ECO:0000313" key="11">
    <source>
        <dbReference type="Proteomes" id="UP000288716"/>
    </source>
</evidence>
<dbReference type="InterPro" id="IPR011990">
    <property type="entry name" value="TPR-like_helical_dom_sf"/>
</dbReference>
<sequence length="357" mass="40599">MDSVSIKTAFFSVCGCGLFLGASLAYSLYRTRKELKEEVNAIRKTLEILRREIDEIKVHSSRRINGDVGSRLMPFENETEQSLPASEITTNSVDENDEFFDFADSNGVSNVVVSETNWDKWLQEVDALLEDTSTNKTELYNKIKSGLEKFGTKADILWRLAKATHLLSIAADKDGDKEKKKKLAYETLEYAKSSLEKDSSNSECHKWYAIAIGSMSDYVSTKEKIENGNEFKTHVDAALAIRPLDPTLHHMLGRWHMEIAKLTWVEKKVASALFSKVPDSTYDTALPCFLKAYELKPKWKENLLCISNAYIALKKYDEAVKWIEDGLSIRVKGEDDQLAHEHLLGLQKKYSSYRNSK</sequence>
<evidence type="ECO:0000256" key="9">
    <source>
        <dbReference type="SAM" id="Coils"/>
    </source>
</evidence>
<dbReference type="Pfam" id="PF21033">
    <property type="entry name" value="RMD1-3"/>
    <property type="match status" value="1"/>
</dbReference>
<evidence type="ECO:0000256" key="8">
    <source>
        <dbReference type="ARBA" id="ARBA00041958"/>
    </source>
</evidence>
<dbReference type="AlphaFoldDB" id="A0A443SMW1"/>
<dbReference type="GO" id="GO:0097431">
    <property type="term" value="C:mitotic spindle pole"/>
    <property type="evidence" value="ECO:0007669"/>
    <property type="project" value="TreeGrafter"/>
</dbReference>
<keyword evidence="4" id="KW-0677">Repeat</keyword>
<keyword evidence="11" id="KW-1185">Reference proteome</keyword>
<dbReference type="STRING" id="299467.A0A443SMW1"/>
<proteinExistence type="predicted"/>
<keyword evidence="9" id="KW-0175">Coiled coil</keyword>
<dbReference type="OrthoDB" id="512473at2759"/>
<dbReference type="SUPFAM" id="SSF48452">
    <property type="entry name" value="TPR-like"/>
    <property type="match status" value="1"/>
</dbReference>
<keyword evidence="5" id="KW-0802">TPR repeat</keyword>
<feature type="coiled-coil region" evidence="9">
    <location>
        <begin position="32"/>
        <end position="59"/>
    </location>
</feature>
<comment type="subunit">
    <text evidence="2">Interacts with microtubules.</text>
</comment>
<evidence type="ECO:0000256" key="1">
    <source>
        <dbReference type="ARBA" id="ARBA00004245"/>
    </source>
</evidence>
<evidence type="ECO:0000256" key="2">
    <source>
        <dbReference type="ARBA" id="ARBA00011375"/>
    </source>
</evidence>
<evidence type="ECO:0000256" key="7">
    <source>
        <dbReference type="ARBA" id="ARBA00039966"/>
    </source>
</evidence>
<gene>
    <name evidence="10" type="ORF">B4U80_08668</name>
</gene>